<dbReference type="SMART" id="SM00020">
    <property type="entry name" value="Tryp_SPc"/>
    <property type="match status" value="1"/>
</dbReference>
<evidence type="ECO:0000259" key="4">
    <source>
        <dbReference type="PROSITE" id="PS50240"/>
    </source>
</evidence>
<evidence type="ECO:0000256" key="3">
    <source>
        <dbReference type="SAM" id="SignalP"/>
    </source>
</evidence>
<comment type="similarity">
    <text evidence="2">Belongs to the peptidase S1 family. CLIP subfamily.</text>
</comment>
<organism evidence="5 7">
    <name type="scientific">Arctia plantaginis</name>
    <name type="common">Wood tiger moth</name>
    <name type="synonym">Phalaena plantaginis</name>
    <dbReference type="NCBI Taxonomy" id="874455"/>
    <lineage>
        <taxon>Eukaryota</taxon>
        <taxon>Metazoa</taxon>
        <taxon>Ecdysozoa</taxon>
        <taxon>Arthropoda</taxon>
        <taxon>Hexapoda</taxon>
        <taxon>Insecta</taxon>
        <taxon>Pterygota</taxon>
        <taxon>Neoptera</taxon>
        <taxon>Endopterygota</taxon>
        <taxon>Lepidoptera</taxon>
        <taxon>Glossata</taxon>
        <taxon>Ditrysia</taxon>
        <taxon>Noctuoidea</taxon>
        <taxon>Erebidae</taxon>
        <taxon>Arctiinae</taxon>
        <taxon>Arctia</taxon>
    </lineage>
</organism>
<feature type="chain" id="PRO_5036272966" description="Peptidase S1 domain-containing protein" evidence="3">
    <location>
        <begin position="20"/>
        <end position="248"/>
    </location>
</feature>
<dbReference type="SUPFAM" id="SSF50494">
    <property type="entry name" value="Trypsin-like serine proteases"/>
    <property type="match status" value="1"/>
</dbReference>
<comment type="caution">
    <text evidence="5">The sequence shown here is derived from an EMBL/GenBank/DDBJ whole genome shotgun (WGS) entry which is preliminary data.</text>
</comment>
<dbReference type="EMBL" id="CADEBC010000479">
    <property type="protein sequence ID" value="CAB3233874.1"/>
    <property type="molecule type" value="Genomic_DNA"/>
</dbReference>
<evidence type="ECO:0000313" key="7">
    <source>
        <dbReference type="Proteomes" id="UP000494106"/>
    </source>
</evidence>
<name>A0A8S0ZPX6_ARCPL</name>
<reference evidence="7 8" key="1">
    <citation type="submission" date="2020-04" db="EMBL/GenBank/DDBJ databases">
        <authorList>
            <person name="Wallbank WR R."/>
            <person name="Pardo Diaz C."/>
            <person name="Kozak K."/>
            <person name="Martin S."/>
            <person name="Jiggins C."/>
            <person name="Moest M."/>
            <person name="Warren A I."/>
            <person name="Byers J.R.P. K."/>
            <person name="Montejo-Kovacevich G."/>
            <person name="Yen C E."/>
        </authorList>
    </citation>
    <scope>NUCLEOTIDE SEQUENCE [LARGE SCALE GENOMIC DNA]</scope>
</reference>
<evidence type="ECO:0000256" key="1">
    <source>
        <dbReference type="ARBA" id="ARBA00023157"/>
    </source>
</evidence>
<evidence type="ECO:0000313" key="8">
    <source>
        <dbReference type="Proteomes" id="UP000494256"/>
    </source>
</evidence>
<dbReference type="PROSITE" id="PS50240">
    <property type="entry name" value="TRYPSIN_DOM"/>
    <property type="match status" value="1"/>
</dbReference>
<dbReference type="Proteomes" id="UP000494256">
    <property type="component" value="Unassembled WGS sequence"/>
</dbReference>
<protein>
    <recommendedName>
        <fullName evidence="4">Peptidase S1 domain-containing protein</fullName>
    </recommendedName>
</protein>
<keyword evidence="7" id="KW-1185">Reference proteome</keyword>
<keyword evidence="1" id="KW-1015">Disulfide bond</keyword>
<evidence type="ECO:0000256" key="2">
    <source>
        <dbReference type="ARBA" id="ARBA00024195"/>
    </source>
</evidence>
<proteinExistence type="inferred from homology"/>
<accession>A0A8S0ZPX6</accession>
<dbReference type="InterPro" id="IPR043504">
    <property type="entry name" value="Peptidase_S1_PA_chymotrypsin"/>
</dbReference>
<dbReference type="EMBL" id="CADEBD010000306">
    <property type="protein sequence ID" value="CAB3238092.1"/>
    <property type="molecule type" value="Genomic_DNA"/>
</dbReference>
<dbReference type="OrthoDB" id="7741088at2759"/>
<dbReference type="InterPro" id="IPR001254">
    <property type="entry name" value="Trypsin_dom"/>
</dbReference>
<dbReference type="InterPro" id="IPR009003">
    <property type="entry name" value="Peptidase_S1_PA"/>
</dbReference>
<dbReference type="Proteomes" id="UP000494106">
    <property type="component" value="Unassembled WGS sequence"/>
</dbReference>
<keyword evidence="3" id="KW-0732">Signal</keyword>
<dbReference type="AlphaFoldDB" id="A0A8S0ZPX6"/>
<dbReference type="GO" id="GO:0006508">
    <property type="term" value="P:proteolysis"/>
    <property type="evidence" value="ECO:0007669"/>
    <property type="project" value="InterPro"/>
</dbReference>
<dbReference type="PANTHER" id="PTHR24256">
    <property type="entry name" value="TRYPTASE-RELATED"/>
    <property type="match status" value="1"/>
</dbReference>
<dbReference type="InterPro" id="IPR051487">
    <property type="entry name" value="Ser/Thr_Proteases_Immune/Dev"/>
</dbReference>
<dbReference type="GO" id="GO:0004252">
    <property type="term" value="F:serine-type endopeptidase activity"/>
    <property type="evidence" value="ECO:0007669"/>
    <property type="project" value="InterPro"/>
</dbReference>
<sequence>MALLTWAVLLLAGLTYTHAIGAPTLQEQSRSIAQIQFKLVSAWRQQCVGSIINNYYVVTTANCLQAPSNNRRLAVGNAITGTIHEVAIIYIHDRFSPSSRTANIGLVRAGTSWSINTPDIGTIPLVPQNYYVPLYHDLSVSGWGVTAQGGIIANQYLYTVVLQKKPITSCLDHHQGLVNAENICLGLVGRNGRDFDPSDTGAPVAYVLDGRSYLYGVLSFGSSARNNEIPIVAESIGAYSNWIRDTAV</sequence>
<gene>
    <name evidence="5" type="ORF">APLA_LOCUS5456</name>
    <name evidence="6" type="ORF">APLA_LOCUS8032</name>
</gene>
<evidence type="ECO:0000313" key="6">
    <source>
        <dbReference type="EMBL" id="CAB3238092.1"/>
    </source>
</evidence>
<dbReference type="Pfam" id="PF00089">
    <property type="entry name" value="Trypsin"/>
    <property type="match status" value="1"/>
</dbReference>
<feature type="domain" description="Peptidase S1" evidence="4">
    <location>
        <begin position="10"/>
        <end position="248"/>
    </location>
</feature>
<evidence type="ECO:0000313" key="5">
    <source>
        <dbReference type="EMBL" id="CAB3233874.1"/>
    </source>
</evidence>
<dbReference type="Gene3D" id="2.40.10.10">
    <property type="entry name" value="Trypsin-like serine proteases"/>
    <property type="match status" value="1"/>
</dbReference>
<feature type="signal peptide" evidence="3">
    <location>
        <begin position="1"/>
        <end position="19"/>
    </location>
</feature>